<feature type="domain" description="Multidrug resistance protein MdtA-like C-terminal permuted SH3" evidence="7">
    <location>
        <begin position="321"/>
        <end position="376"/>
    </location>
</feature>
<gene>
    <name evidence="8" type="ORF">F1654_02930</name>
</gene>
<feature type="compositionally biased region" description="Acidic residues" evidence="4">
    <location>
        <begin position="391"/>
        <end position="402"/>
    </location>
</feature>
<evidence type="ECO:0000313" key="8">
    <source>
        <dbReference type="EMBL" id="KAA5804965.1"/>
    </source>
</evidence>
<dbReference type="SUPFAM" id="SSF111369">
    <property type="entry name" value="HlyD-like secretion proteins"/>
    <property type="match status" value="1"/>
</dbReference>
<dbReference type="Gene3D" id="2.40.420.20">
    <property type="match status" value="1"/>
</dbReference>
<dbReference type="NCBIfam" id="TIGR01730">
    <property type="entry name" value="RND_mfp"/>
    <property type="match status" value="1"/>
</dbReference>
<dbReference type="InterPro" id="IPR006143">
    <property type="entry name" value="RND_pump_MFP"/>
</dbReference>
<dbReference type="GO" id="GO:0015562">
    <property type="term" value="F:efflux transmembrane transporter activity"/>
    <property type="evidence" value="ECO:0007669"/>
    <property type="project" value="TreeGrafter"/>
</dbReference>
<feature type="region of interest" description="Disordered" evidence="4">
    <location>
        <begin position="388"/>
        <end position="419"/>
    </location>
</feature>
<keyword evidence="5" id="KW-0472">Membrane</keyword>
<dbReference type="InterPro" id="IPR058625">
    <property type="entry name" value="MdtA-like_BSH"/>
</dbReference>
<comment type="similarity">
    <text evidence="2">Belongs to the membrane fusion protein (MFP) (TC 8.A.1) family.</text>
</comment>
<evidence type="ECO:0000256" key="1">
    <source>
        <dbReference type="ARBA" id="ARBA00004196"/>
    </source>
</evidence>
<proteinExistence type="inferred from homology"/>
<dbReference type="EMBL" id="VWOJ01000001">
    <property type="protein sequence ID" value="KAA5804965.1"/>
    <property type="molecule type" value="Genomic_DNA"/>
</dbReference>
<dbReference type="Gene3D" id="1.10.287.470">
    <property type="entry name" value="Helix hairpin bin"/>
    <property type="match status" value="1"/>
</dbReference>
<dbReference type="PANTHER" id="PTHR30469:SF12">
    <property type="entry name" value="MULTIDRUG RESISTANCE PROTEIN MDTA"/>
    <property type="match status" value="1"/>
</dbReference>
<protein>
    <submittedName>
        <fullName evidence="8">Efflux RND transporter periplasmic adaptor subunit</fullName>
    </submittedName>
</protein>
<dbReference type="Gene3D" id="2.40.50.100">
    <property type="match status" value="1"/>
</dbReference>
<keyword evidence="3" id="KW-0813">Transport</keyword>
<dbReference type="GO" id="GO:1990281">
    <property type="term" value="C:efflux pump complex"/>
    <property type="evidence" value="ECO:0007669"/>
    <property type="project" value="TreeGrafter"/>
</dbReference>
<evidence type="ECO:0000259" key="7">
    <source>
        <dbReference type="Pfam" id="PF25967"/>
    </source>
</evidence>
<feature type="transmembrane region" description="Helical" evidence="5">
    <location>
        <begin position="6"/>
        <end position="32"/>
    </location>
</feature>
<accession>A0A5M6ZM30</accession>
<evidence type="ECO:0000256" key="2">
    <source>
        <dbReference type="ARBA" id="ARBA00009477"/>
    </source>
</evidence>
<dbReference type="Proteomes" id="UP000325122">
    <property type="component" value="Unassembled WGS sequence"/>
</dbReference>
<organism evidence="8 9">
    <name type="scientific">Alkalicaulis satelles</name>
    <dbReference type="NCBI Taxonomy" id="2609175"/>
    <lineage>
        <taxon>Bacteria</taxon>
        <taxon>Pseudomonadati</taxon>
        <taxon>Pseudomonadota</taxon>
        <taxon>Alphaproteobacteria</taxon>
        <taxon>Maricaulales</taxon>
        <taxon>Maricaulaceae</taxon>
        <taxon>Alkalicaulis</taxon>
    </lineage>
</organism>
<dbReference type="InterPro" id="IPR058627">
    <property type="entry name" value="MdtA-like_C"/>
</dbReference>
<dbReference type="RefSeq" id="WP_150021996.1">
    <property type="nucleotide sequence ID" value="NZ_VWOJ01000001.1"/>
</dbReference>
<evidence type="ECO:0000259" key="6">
    <source>
        <dbReference type="Pfam" id="PF25917"/>
    </source>
</evidence>
<dbReference type="AlphaFoldDB" id="A0A5M6ZM30"/>
<evidence type="ECO:0000256" key="4">
    <source>
        <dbReference type="SAM" id="MobiDB-lite"/>
    </source>
</evidence>
<dbReference type="Pfam" id="PF25917">
    <property type="entry name" value="BSH_RND"/>
    <property type="match status" value="1"/>
</dbReference>
<dbReference type="Gene3D" id="2.40.30.170">
    <property type="match status" value="1"/>
</dbReference>
<evidence type="ECO:0000313" key="9">
    <source>
        <dbReference type="Proteomes" id="UP000325122"/>
    </source>
</evidence>
<reference evidence="8 9" key="1">
    <citation type="submission" date="2019-09" db="EMBL/GenBank/DDBJ databases">
        <authorList>
            <person name="Kevbrin V."/>
            <person name="Grouzdev D.S."/>
        </authorList>
    </citation>
    <scope>NUCLEOTIDE SEQUENCE [LARGE SCALE GENOMIC DNA]</scope>
    <source>
        <strain evidence="8 9">G-192</strain>
    </source>
</reference>
<keyword evidence="5" id="KW-1133">Transmembrane helix</keyword>
<feature type="compositionally biased region" description="Low complexity" evidence="4">
    <location>
        <begin position="405"/>
        <end position="419"/>
    </location>
</feature>
<keyword evidence="9" id="KW-1185">Reference proteome</keyword>
<evidence type="ECO:0000256" key="5">
    <source>
        <dbReference type="SAM" id="Phobius"/>
    </source>
</evidence>
<keyword evidence="5" id="KW-0812">Transmembrane</keyword>
<dbReference type="Pfam" id="PF25967">
    <property type="entry name" value="RND-MFP_C"/>
    <property type="match status" value="1"/>
</dbReference>
<feature type="domain" description="Multidrug resistance protein MdtA-like barrel-sandwich hybrid" evidence="6">
    <location>
        <begin position="74"/>
        <end position="211"/>
    </location>
</feature>
<comment type="subcellular location">
    <subcellularLocation>
        <location evidence="1">Cell envelope</location>
    </subcellularLocation>
</comment>
<name>A0A5M6ZM30_9PROT</name>
<comment type="caution">
    <text evidence="8">The sequence shown here is derived from an EMBL/GenBank/DDBJ whole genome shotgun (WGS) entry which is preliminary data.</text>
</comment>
<dbReference type="PANTHER" id="PTHR30469">
    <property type="entry name" value="MULTIDRUG RESISTANCE PROTEIN MDTA"/>
    <property type="match status" value="1"/>
</dbReference>
<evidence type="ECO:0000256" key="3">
    <source>
        <dbReference type="ARBA" id="ARBA00022448"/>
    </source>
</evidence>
<sequence length="419" mass="44890">MSKVVGRFILFGVPIILLIVISLFVFTMLIMLAPRAERAEQDVRPAAVFVTEAEARAVNLNVRTQGEVAALIEIDLTAQVSGRVEYVNPNFIQGGFFEAGEVLVRLEDQDYRLAVTRAEAQVAQRRQALIREQAESELARQEWEAIGRGEATPLTLREPQLADARAQLAAAEASLAEARLNLSRTRISAPFAGRVREKMVDLGQFVGPGARLGRVFATDAVQVRLPLSDREIALLNMPTAFQASESSPAPEVTLTAQSGGVMREWRGQVVRTDAAINPQTRTLGVFVEVRDPYGAAAEAAGAPLAVGMFVDAMIRGREIADAIVLPRSALRGNNQIFVAERDGTLDIRTVQVIDSTPERVVVASGIESGDRVITSTVRAASQGMAVTALDPDGEPLPADEPDAAPPANEEASPVAAAGQ</sequence>